<evidence type="ECO:0000256" key="8">
    <source>
        <dbReference type="ARBA" id="ARBA00022833"/>
    </source>
</evidence>
<dbReference type="GO" id="GO:0046872">
    <property type="term" value="F:metal ion binding"/>
    <property type="evidence" value="ECO:0007669"/>
    <property type="project" value="UniProtKB-KW"/>
</dbReference>
<evidence type="ECO:0000256" key="5">
    <source>
        <dbReference type="ARBA" id="ARBA00014889"/>
    </source>
</evidence>
<evidence type="ECO:0000256" key="10">
    <source>
        <dbReference type="ARBA" id="ARBA00048496"/>
    </source>
</evidence>
<comment type="function">
    <text evidence="2">Catalyzes the hydrolysis of N-formyl-L-kynurenine to L-kynurenine, the second step in the kynurenine pathway of tryptophan degradation.</text>
</comment>
<dbReference type="RefSeq" id="WP_120189619.1">
    <property type="nucleotide sequence ID" value="NZ_MCHY01000008.1"/>
</dbReference>
<dbReference type="AlphaFoldDB" id="A0A419SK26"/>
<dbReference type="EC" id="3.5.1.9" evidence="4"/>
<comment type="pathway">
    <text evidence="11">Amino-acid degradation; L-tryptophan degradation via kynurenine pathway; L-kynurenine from L-tryptophan: step 2/2.</text>
</comment>
<evidence type="ECO:0000256" key="4">
    <source>
        <dbReference type="ARBA" id="ARBA00012930"/>
    </source>
</evidence>
<evidence type="ECO:0000256" key="6">
    <source>
        <dbReference type="ARBA" id="ARBA00022723"/>
    </source>
</evidence>
<reference evidence="12 13" key="1">
    <citation type="submission" date="2016-08" db="EMBL/GenBank/DDBJ databases">
        <title>Novel Firmicute Genomes.</title>
        <authorList>
            <person name="Poppleton D.I."/>
            <person name="Gribaldo S."/>
        </authorList>
    </citation>
    <scope>NUCLEOTIDE SEQUENCE [LARGE SCALE GENOMIC DNA]</scope>
    <source>
        <strain evidence="12 13">RAOx-1</strain>
    </source>
</reference>
<dbReference type="GO" id="GO:0019441">
    <property type="term" value="P:L-tryptophan catabolic process to kynurenine"/>
    <property type="evidence" value="ECO:0007669"/>
    <property type="project" value="InterPro"/>
</dbReference>
<evidence type="ECO:0000256" key="11">
    <source>
        <dbReference type="ARBA" id="ARBA00060547"/>
    </source>
</evidence>
<dbReference type="InterPro" id="IPR037175">
    <property type="entry name" value="KFase_sf"/>
</dbReference>
<evidence type="ECO:0000256" key="9">
    <source>
        <dbReference type="ARBA" id="ARBA00023079"/>
    </source>
</evidence>
<organism evidence="12 13">
    <name type="scientific">Ammoniphilus oxalaticus</name>
    <dbReference type="NCBI Taxonomy" id="66863"/>
    <lineage>
        <taxon>Bacteria</taxon>
        <taxon>Bacillati</taxon>
        <taxon>Bacillota</taxon>
        <taxon>Bacilli</taxon>
        <taxon>Bacillales</taxon>
        <taxon>Paenibacillaceae</taxon>
        <taxon>Aneurinibacillus group</taxon>
        <taxon>Ammoniphilus</taxon>
    </lineage>
</organism>
<evidence type="ECO:0000256" key="3">
    <source>
        <dbReference type="ARBA" id="ARBA00011738"/>
    </source>
</evidence>
<accession>A0A419SK26</accession>
<comment type="catalytic activity">
    <reaction evidence="10">
        <text>N-formyl-L-kynurenine + H2O = L-kynurenine + formate + H(+)</text>
        <dbReference type="Rhea" id="RHEA:13009"/>
        <dbReference type="ChEBI" id="CHEBI:15377"/>
        <dbReference type="ChEBI" id="CHEBI:15378"/>
        <dbReference type="ChEBI" id="CHEBI:15740"/>
        <dbReference type="ChEBI" id="CHEBI:57959"/>
        <dbReference type="ChEBI" id="CHEBI:58629"/>
        <dbReference type="EC" id="3.5.1.9"/>
    </reaction>
</comment>
<protein>
    <recommendedName>
        <fullName evidence="5">Kynurenine formamidase</fullName>
        <ecNumber evidence="4">3.5.1.9</ecNumber>
    </recommendedName>
</protein>
<comment type="caution">
    <text evidence="12">The sequence shown here is derived from an EMBL/GenBank/DDBJ whole genome shotgun (WGS) entry which is preliminary data.</text>
</comment>
<dbReference type="SUPFAM" id="SSF102198">
    <property type="entry name" value="Putative cyclase"/>
    <property type="match status" value="1"/>
</dbReference>
<dbReference type="EMBL" id="MCHY01000008">
    <property type="protein sequence ID" value="RKD24325.1"/>
    <property type="molecule type" value="Genomic_DNA"/>
</dbReference>
<comment type="cofactor">
    <cofactor evidence="1">
        <name>Zn(2+)</name>
        <dbReference type="ChEBI" id="CHEBI:29105"/>
    </cofactor>
</comment>
<keyword evidence="9" id="KW-0823">Tryptophan catabolism</keyword>
<keyword evidence="7" id="KW-0378">Hydrolase</keyword>
<dbReference type="PANTHER" id="PTHR31118">
    <property type="entry name" value="CYCLASE-LIKE PROTEIN 2"/>
    <property type="match status" value="1"/>
</dbReference>
<name>A0A419SK26_9BACL</name>
<sequence length="210" mass="23624">MYKIYDVSMSIFEGMTVYKNKAEKQPRFERSTNNYVSETKIQLDVHCGTHVDAPLHMVPEGETIESIALENLVGPCRVLDFTDVTGAISREHLEQHQPRQDEFILLKTSNSYQEAFNPDFIYLAEDGAHYLADQKVSGVGIDSLGVERSQPGHPTHKTLFQHEIIIIEGLRLKDVPEGRYFMVATPLKLIGTDASPARVILIEGTLPLDK</sequence>
<keyword evidence="13" id="KW-1185">Reference proteome</keyword>
<dbReference type="Pfam" id="PF04199">
    <property type="entry name" value="Cyclase"/>
    <property type="match status" value="1"/>
</dbReference>
<dbReference type="OrthoDB" id="9796085at2"/>
<gene>
    <name evidence="12" type="ORF">BEP19_07970</name>
</gene>
<evidence type="ECO:0000313" key="12">
    <source>
        <dbReference type="EMBL" id="RKD24325.1"/>
    </source>
</evidence>
<evidence type="ECO:0000256" key="7">
    <source>
        <dbReference type="ARBA" id="ARBA00022801"/>
    </source>
</evidence>
<dbReference type="PANTHER" id="PTHR31118:SF12">
    <property type="entry name" value="CYCLASE-LIKE PROTEIN 2"/>
    <property type="match status" value="1"/>
</dbReference>
<keyword evidence="6" id="KW-0479">Metal-binding</keyword>
<proteinExistence type="predicted"/>
<evidence type="ECO:0000256" key="2">
    <source>
        <dbReference type="ARBA" id="ARBA00002204"/>
    </source>
</evidence>
<evidence type="ECO:0000313" key="13">
    <source>
        <dbReference type="Proteomes" id="UP000284219"/>
    </source>
</evidence>
<dbReference type="Proteomes" id="UP000284219">
    <property type="component" value="Unassembled WGS sequence"/>
</dbReference>
<dbReference type="FunFam" id="3.50.30.50:FF:000001">
    <property type="entry name" value="Kynurenine formamidase"/>
    <property type="match status" value="1"/>
</dbReference>
<comment type="subunit">
    <text evidence="3">Homodimer.</text>
</comment>
<keyword evidence="8" id="KW-0862">Zinc</keyword>
<evidence type="ECO:0000256" key="1">
    <source>
        <dbReference type="ARBA" id="ARBA00001947"/>
    </source>
</evidence>
<dbReference type="Gene3D" id="3.50.30.50">
    <property type="entry name" value="Putative cyclase"/>
    <property type="match status" value="1"/>
</dbReference>
<dbReference type="GO" id="GO:0004061">
    <property type="term" value="F:arylformamidase activity"/>
    <property type="evidence" value="ECO:0007669"/>
    <property type="project" value="UniProtKB-EC"/>
</dbReference>
<dbReference type="InterPro" id="IPR007325">
    <property type="entry name" value="KFase/CYL"/>
</dbReference>